<evidence type="ECO:0000313" key="1">
    <source>
        <dbReference type="EMBL" id="CAJ2677733.1"/>
    </source>
</evidence>
<gene>
    <name evidence="1" type="ORF">MILVUS5_LOCUS40173</name>
</gene>
<organism evidence="1 2">
    <name type="scientific">Trifolium pratense</name>
    <name type="common">Red clover</name>
    <dbReference type="NCBI Taxonomy" id="57577"/>
    <lineage>
        <taxon>Eukaryota</taxon>
        <taxon>Viridiplantae</taxon>
        <taxon>Streptophyta</taxon>
        <taxon>Embryophyta</taxon>
        <taxon>Tracheophyta</taxon>
        <taxon>Spermatophyta</taxon>
        <taxon>Magnoliopsida</taxon>
        <taxon>eudicotyledons</taxon>
        <taxon>Gunneridae</taxon>
        <taxon>Pentapetalae</taxon>
        <taxon>rosids</taxon>
        <taxon>fabids</taxon>
        <taxon>Fabales</taxon>
        <taxon>Fabaceae</taxon>
        <taxon>Papilionoideae</taxon>
        <taxon>50 kb inversion clade</taxon>
        <taxon>NPAAA clade</taxon>
        <taxon>Hologalegina</taxon>
        <taxon>IRL clade</taxon>
        <taxon>Trifolieae</taxon>
        <taxon>Trifolium</taxon>
    </lineage>
</organism>
<evidence type="ECO:0000313" key="2">
    <source>
        <dbReference type="Proteomes" id="UP001177021"/>
    </source>
</evidence>
<protein>
    <submittedName>
        <fullName evidence="1">Uncharacterized protein</fullName>
    </submittedName>
</protein>
<comment type="caution">
    <text evidence="1">The sequence shown here is derived from an EMBL/GenBank/DDBJ whole genome shotgun (WGS) entry which is preliminary data.</text>
</comment>
<dbReference type="EMBL" id="CASHSV030000823">
    <property type="protein sequence ID" value="CAJ2677733.1"/>
    <property type="molecule type" value="Genomic_DNA"/>
</dbReference>
<reference evidence="1" key="1">
    <citation type="submission" date="2023-10" db="EMBL/GenBank/DDBJ databases">
        <authorList>
            <person name="Rodriguez Cubillos JULIANA M."/>
            <person name="De Vega J."/>
        </authorList>
    </citation>
    <scope>NUCLEOTIDE SEQUENCE</scope>
</reference>
<accession>A0ACB0MAR8</accession>
<sequence length="355" mass="40373">MDVTSILVPSVQELAKEPLTQVPDRYVLQDHETAALSNTTSLPQVPVIDFAKLLSPDLNLKGHELENLHFACKEWGFFQLVNHGISSSLIEYMKRDTKTLYELPKEEKKKLWQKEGEIEGFGQAFILSEEQKLEWADTFFLTTLPPHLRKPLIYNQIPQTFREHLEIYSAELEKLAIKVIELMANALAINPKEMTEFFNPGTQMLRVNYYPPCPQPERVIGLKSHSDVGGLTILLQIGDINGLQIRKDGQWIPILSLPNAFIINIGDMLEIITNGIYPSIEHRATVNSEKERISLATFYGPNMQAILAPAPSLVTQETPAQFRRISVVDHFNGYFAQELRGKSYLNEMRITKDGE</sequence>
<keyword evidence="2" id="KW-1185">Reference proteome</keyword>
<name>A0ACB0MAR8_TRIPR</name>
<proteinExistence type="predicted"/>
<dbReference type="Proteomes" id="UP001177021">
    <property type="component" value="Unassembled WGS sequence"/>
</dbReference>